<feature type="transmembrane region" description="Helical" evidence="2">
    <location>
        <begin position="147"/>
        <end position="168"/>
    </location>
</feature>
<keyword evidence="2" id="KW-0812">Transmembrane</keyword>
<evidence type="ECO:0000256" key="1">
    <source>
        <dbReference type="SAM" id="MobiDB-lite"/>
    </source>
</evidence>
<feature type="region of interest" description="Disordered" evidence="1">
    <location>
        <begin position="196"/>
        <end position="232"/>
    </location>
</feature>
<dbReference type="Proteomes" id="UP000677913">
    <property type="component" value="Unassembled WGS sequence"/>
</dbReference>
<dbReference type="InterPro" id="IPR019051">
    <property type="entry name" value="Trp_biosyn_TM_oprn/chp"/>
</dbReference>
<feature type="transmembrane region" description="Helical" evidence="2">
    <location>
        <begin position="97"/>
        <end position="117"/>
    </location>
</feature>
<dbReference type="RefSeq" id="WP_211465646.1">
    <property type="nucleotide sequence ID" value="NZ_JAGSXH010000014.1"/>
</dbReference>
<feature type="transmembrane region" description="Helical" evidence="2">
    <location>
        <begin position="30"/>
        <end position="50"/>
    </location>
</feature>
<name>A0A8J8BA92_9ACTN</name>
<feature type="region of interest" description="Disordered" evidence="1">
    <location>
        <begin position="1"/>
        <end position="20"/>
    </location>
</feature>
<gene>
    <name evidence="3" type="ORF">KGA66_06600</name>
</gene>
<feature type="compositionally biased region" description="Low complexity" evidence="1">
    <location>
        <begin position="196"/>
        <end position="205"/>
    </location>
</feature>
<organism evidence="3 4">
    <name type="scientific">Actinocrinis puniceicyclus</name>
    <dbReference type="NCBI Taxonomy" id="977794"/>
    <lineage>
        <taxon>Bacteria</taxon>
        <taxon>Bacillati</taxon>
        <taxon>Actinomycetota</taxon>
        <taxon>Actinomycetes</taxon>
        <taxon>Catenulisporales</taxon>
        <taxon>Actinospicaceae</taxon>
        <taxon>Actinocrinis</taxon>
    </lineage>
</organism>
<protein>
    <submittedName>
        <fullName evidence="3">Trp biosynthesis-associated membrane protein</fullName>
    </submittedName>
</protein>
<reference evidence="3" key="1">
    <citation type="submission" date="2021-04" db="EMBL/GenBank/DDBJ databases">
        <title>Genome based classification of Actinospica acidithermotolerans sp. nov., an actinobacterium isolated from an Indonesian hot spring.</title>
        <authorList>
            <person name="Kusuma A.B."/>
            <person name="Putra K.E."/>
            <person name="Nafisah S."/>
            <person name="Loh J."/>
            <person name="Nouioui I."/>
            <person name="Goodfellow M."/>
        </authorList>
    </citation>
    <scope>NUCLEOTIDE SEQUENCE</scope>
    <source>
        <strain evidence="3">DSM 45618</strain>
    </source>
</reference>
<keyword evidence="4" id="KW-1185">Reference proteome</keyword>
<keyword evidence="2" id="KW-0472">Membrane</keyword>
<sequence>MTATGSITGSATPAAAAAPRRPAGRQKVGAALLAAAGAGLILASVGRGWAEATVTSPVRLSVHATGNSITSLPYALGLAALAGAVALFAVRRVGRYLVGLVLLGAGLGTAAAVATNLGHLDSTRLARAAEQTLGAEGAQLGGVTNTAWPYVSLFGGLLVALAGGYTLARGHSWTGLSNRYEAPVAAAAAGATGAAGPAAAPGGAAARDDAAHAEPSTRELWDSLNHGTDPTL</sequence>
<dbReference type="EMBL" id="JAGSXH010000014">
    <property type="protein sequence ID" value="MBS2962707.1"/>
    <property type="molecule type" value="Genomic_DNA"/>
</dbReference>
<keyword evidence="2" id="KW-1133">Transmembrane helix</keyword>
<accession>A0A8J8BA92</accession>
<evidence type="ECO:0000256" key="2">
    <source>
        <dbReference type="SAM" id="Phobius"/>
    </source>
</evidence>
<dbReference type="AlphaFoldDB" id="A0A8J8BA92"/>
<proteinExistence type="predicted"/>
<evidence type="ECO:0000313" key="3">
    <source>
        <dbReference type="EMBL" id="MBS2962707.1"/>
    </source>
</evidence>
<comment type="caution">
    <text evidence="3">The sequence shown here is derived from an EMBL/GenBank/DDBJ whole genome shotgun (WGS) entry which is preliminary data.</text>
</comment>
<feature type="transmembrane region" description="Helical" evidence="2">
    <location>
        <begin position="70"/>
        <end position="90"/>
    </location>
</feature>
<evidence type="ECO:0000313" key="4">
    <source>
        <dbReference type="Proteomes" id="UP000677913"/>
    </source>
</evidence>
<feature type="compositionally biased region" description="Basic and acidic residues" evidence="1">
    <location>
        <begin position="206"/>
        <end position="221"/>
    </location>
</feature>
<dbReference type="Pfam" id="PF09534">
    <property type="entry name" value="Trp_oprn_chp"/>
    <property type="match status" value="1"/>
</dbReference>